<dbReference type="Gramene" id="Ma07_t27630.1">
    <property type="protein sequence ID" value="Ma07_p27630.1"/>
    <property type="gene ID" value="Ma07_g27630"/>
</dbReference>
<dbReference type="Proteomes" id="UP000012960">
    <property type="component" value="Unplaced"/>
</dbReference>
<feature type="region of interest" description="Disordered" evidence="1">
    <location>
        <begin position="110"/>
        <end position="145"/>
    </location>
</feature>
<dbReference type="InterPro" id="IPR025322">
    <property type="entry name" value="PADRE_dom"/>
</dbReference>
<name>A0A804K0K9_MUSAM</name>
<dbReference type="Pfam" id="PF14009">
    <property type="entry name" value="PADRE"/>
    <property type="match status" value="1"/>
</dbReference>
<keyword evidence="4" id="KW-1185">Reference proteome</keyword>
<sequence length="200" mass="22109">MGNCQAAEAATLVIHHQDGRLEKGYHSLPATQVMAANPGHYVAVVITTPRPRSSDPRSSPTRYLKLLRPDDALLIGHVYRLVTFEEVLREFASKKQVRLSRLLVKRKEIRSRPRKGSGAEHYDNGGRVAEAENSPAAMSREETDQVEAQLDTELEEAVRGMMSTGARAAGARHRQWKPALHSIAEVATISSGAVQHERTE</sequence>
<evidence type="ECO:0000313" key="4">
    <source>
        <dbReference type="Proteomes" id="UP000012960"/>
    </source>
</evidence>
<accession>A0A804K0K9</accession>
<protein>
    <submittedName>
        <fullName evidence="2">(wild Malaysian banana) hypothetical protein</fullName>
    </submittedName>
</protein>
<evidence type="ECO:0000256" key="1">
    <source>
        <dbReference type="SAM" id="MobiDB-lite"/>
    </source>
</evidence>
<dbReference type="AlphaFoldDB" id="A0A804K0K9"/>
<dbReference type="EMBL" id="HG996473">
    <property type="protein sequence ID" value="CAG1857947.1"/>
    <property type="molecule type" value="Genomic_DNA"/>
</dbReference>
<dbReference type="PANTHER" id="PTHR33413:SF1">
    <property type="entry name" value="EXPRESSED PROTEIN"/>
    <property type="match status" value="1"/>
</dbReference>
<gene>
    <name evidence="2" type="ORF">GSMUA_26910.1</name>
</gene>
<reference evidence="3" key="2">
    <citation type="submission" date="2021-05" db="UniProtKB">
        <authorList>
            <consortium name="EnsemblPlants"/>
        </authorList>
    </citation>
    <scope>IDENTIFICATION</scope>
    <source>
        <strain evidence="3">subsp. malaccensis</strain>
    </source>
</reference>
<evidence type="ECO:0000313" key="3">
    <source>
        <dbReference type="EnsemblPlants" id="Ma07_p27630.1"/>
    </source>
</evidence>
<dbReference type="OrthoDB" id="747498at2759"/>
<proteinExistence type="predicted"/>
<evidence type="ECO:0000313" key="2">
    <source>
        <dbReference type="EMBL" id="CAG1857947.1"/>
    </source>
</evidence>
<dbReference type="PANTHER" id="PTHR33413">
    <property type="entry name" value="EXPRESSED PROTEIN"/>
    <property type="match status" value="1"/>
</dbReference>
<reference evidence="2" key="1">
    <citation type="submission" date="2021-03" db="EMBL/GenBank/DDBJ databases">
        <authorList>
            <consortium name="Genoscope - CEA"/>
            <person name="William W."/>
        </authorList>
    </citation>
    <scope>NUCLEOTIDE SEQUENCE</scope>
    <source>
        <strain evidence="2">Doubled-haploid Pahang</strain>
    </source>
</reference>
<organism evidence="3 4">
    <name type="scientific">Musa acuminata subsp. malaccensis</name>
    <name type="common">Wild banana</name>
    <name type="synonym">Musa malaccensis</name>
    <dbReference type="NCBI Taxonomy" id="214687"/>
    <lineage>
        <taxon>Eukaryota</taxon>
        <taxon>Viridiplantae</taxon>
        <taxon>Streptophyta</taxon>
        <taxon>Embryophyta</taxon>
        <taxon>Tracheophyta</taxon>
        <taxon>Spermatophyta</taxon>
        <taxon>Magnoliopsida</taxon>
        <taxon>Liliopsida</taxon>
        <taxon>Zingiberales</taxon>
        <taxon>Musaceae</taxon>
        <taxon>Musa</taxon>
    </lineage>
</organism>
<dbReference type="EnsemblPlants" id="Ma07_t27630.1">
    <property type="protein sequence ID" value="Ma07_p27630.1"/>
    <property type="gene ID" value="Ma07_g27630"/>
</dbReference>
<dbReference type="OMA" id="DPSVTKH"/>